<dbReference type="EMBL" id="VDMB01000027">
    <property type="protein sequence ID" value="TYT73522.1"/>
    <property type="molecule type" value="Genomic_DNA"/>
</dbReference>
<dbReference type="Proteomes" id="UP000321899">
    <property type="component" value="Unassembled WGS sequence"/>
</dbReference>
<organism evidence="1 2">
    <name type="scientific">Desulfobotulus mexicanus</name>
    <dbReference type="NCBI Taxonomy" id="2586642"/>
    <lineage>
        <taxon>Bacteria</taxon>
        <taxon>Pseudomonadati</taxon>
        <taxon>Thermodesulfobacteriota</taxon>
        <taxon>Desulfobacteria</taxon>
        <taxon>Desulfobacterales</taxon>
        <taxon>Desulfobacteraceae</taxon>
        <taxon>Desulfobotulus</taxon>
    </lineage>
</organism>
<dbReference type="RefSeq" id="WP_139450631.1">
    <property type="nucleotide sequence ID" value="NZ_VDMB01000027.1"/>
</dbReference>
<evidence type="ECO:0000313" key="2">
    <source>
        <dbReference type="Proteomes" id="UP000321899"/>
    </source>
</evidence>
<sequence>MPPNNSPVPDGSTDLQPEYVAETIGNVSLKGKELAMTTAERLINEGMMMGRNEGVYSEKYQTIMRLSKLNLKPEDIAEGAGLTPEKVKEVLAAGDKGLDLLIGDNATKQ</sequence>
<reference evidence="1 2" key="1">
    <citation type="submission" date="2019-06" db="EMBL/GenBank/DDBJ databases">
        <title>Desulfobotulus mexicanus sp. nov., a novel sulfate-reducing bacterium isolated from the sediment of an alkaline crater lake in Mexico.</title>
        <authorList>
            <person name="Hirschler-Rea A."/>
        </authorList>
    </citation>
    <scope>NUCLEOTIDE SEQUENCE [LARGE SCALE GENOMIC DNA]</scope>
    <source>
        <strain evidence="1 2">PAR22N</strain>
    </source>
</reference>
<accession>A0A5S5MCS8</accession>
<gene>
    <name evidence="1" type="ORF">FIM25_14775</name>
</gene>
<comment type="caution">
    <text evidence="1">The sequence shown here is derived from an EMBL/GenBank/DDBJ whole genome shotgun (WGS) entry which is preliminary data.</text>
</comment>
<name>A0A5S5MCS8_9BACT</name>
<keyword evidence="2" id="KW-1185">Reference proteome</keyword>
<protein>
    <submittedName>
        <fullName evidence="1">Uncharacterized protein</fullName>
    </submittedName>
</protein>
<dbReference type="OrthoDB" id="9862079at2"/>
<proteinExistence type="predicted"/>
<evidence type="ECO:0000313" key="1">
    <source>
        <dbReference type="EMBL" id="TYT73522.1"/>
    </source>
</evidence>
<dbReference type="AlphaFoldDB" id="A0A5S5MCS8"/>